<dbReference type="Proteomes" id="UP001157915">
    <property type="component" value="Unassembled WGS sequence"/>
</dbReference>
<keyword evidence="2" id="KW-1185">Reference proteome</keyword>
<evidence type="ECO:0000313" key="1">
    <source>
        <dbReference type="EMBL" id="SMP20021.1"/>
    </source>
</evidence>
<comment type="caution">
    <text evidence="1">The sequence shown here is derived from an EMBL/GenBank/DDBJ whole genome shotgun (WGS) entry which is preliminary data.</text>
</comment>
<dbReference type="Gene3D" id="3.40.50.2000">
    <property type="entry name" value="Glycogen Phosphorylase B"/>
    <property type="match status" value="2"/>
</dbReference>
<accession>A0ABY1NWQ9</accession>
<dbReference type="RefSeq" id="WP_283412596.1">
    <property type="nucleotide sequence ID" value="NZ_FXUA01000003.1"/>
</dbReference>
<dbReference type="EMBL" id="FXUA01000003">
    <property type="protein sequence ID" value="SMP20021.1"/>
    <property type="molecule type" value="Genomic_DNA"/>
</dbReference>
<proteinExistence type="predicted"/>
<dbReference type="SUPFAM" id="SSF53756">
    <property type="entry name" value="UDP-Glycosyltransferase/glycogen phosphorylase"/>
    <property type="match status" value="1"/>
</dbReference>
<gene>
    <name evidence="1" type="ORF">SAMN06265367_10361</name>
</gene>
<reference evidence="1 2" key="1">
    <citation type="submission" date="2017-05" db="EMBL/GenBank/DDBJ databases">
        <authorList>
            <person name="Varghese N."/>
            <person name="Submissions S."/>
        </authorList>
    </citation>
    <scope>NUCLEOTIDE SEQUENCE [LARGE SCALE GENOMIC DNA]</scope>
    <source>
        <strain evidence="1 2">DSM 15360</strain>
    </source>
</reference>
<organism evidence="1 2">
    <name type="scientific">Algoriphagus winogradskyi</name>
    <dbReference type="NCBI Taxonomy" id="237017"/>
    <lineage>
        <taxon>Bacteria</taxon>
        <taxon>Pseudomonadati</taxon>
        <taxon>Bacteroidota</taxon>
        <taxon>Cytophagia</taxon>
        <taxon>Cytophagales</taxon>
        <taxon>Cyclobacteriaceae</taxon>
        <taxon>Algoriphagus</taxon>
    </lineage>
</organism>
<protein>
    <recommendedName>
        <fullName evidence="3">Glycosyltransferase subfamily 4-like N-terminal domain-containing protein</fullName>
    </recommendedName>
</protein>
<sequence length="412" mass="46520">MKTVRILFITTAFPPYEFSEALVNAKLVMALKENGHDVHVISRPATIVYNDAWSGLWKSLEHQVYYPSSGKISKLSKISSSLKGILRYKLPVEGIRWGLEAEKLATKLHQEKGFDLIMTRMPSLFPHLLGLRLGKAWNVPVVSNWNDPTDDIRPLGHKVSRKASFFFKLISRRAFSSATLNTFPSSQLLEHYLKTNLKGLTAATEIIPHIGFYPDFALTHQVGEIPRIVHAGNMLDNIQLDLLLESLHSLAKKGLKFELHVFGMVQEKLLSAIPKLGLENCIFVHNPLGYSEMIEKLVQFDFLLILEAQYPEGILMLSKLSDYASLKKPIIALSPKNGVTANYFANQKGFHLFDNTNQPEIENGLEKILQEFPKHALPEPDNKLWSEVNPAQIVAQYARIFSSIIQPKSIRS</sequence>
<evidence type="ECO:0008006" key="3">
    <source>
        <dbReference type="Google" id="ProtNLM"/>
    </source>
</evidence>
<evidence type="ECO:0000313" key="2">
    <source>
        <dbReference type="Proteomes" id="UP001157915"/>
    </source>
</evidence>
<name>A0ABY1NWQ9_9BACT</name>